<dbReference type="PIRSF" id="PIRSF005624">
    <property type="entry name" value="Ni-bind_GTPase"/>
    <property type="match status" value="1"/>
</dbReference>
<dbReference type="GO" id="GO:0005525">
    <property type="term" value="F:GTP binding"/>
    <property type="evidence" value="ECO:0007669"/>
    <property type="project" value="UniProtKB-KW"/>
</dbReference>
<evidence type="ECO:0000256" key="6">
    <source>
        <dbReference type="ARBA" id="ARBA00022833"/>
    </source>
</evidence>
<gene>
    <name evidence="9" type="ORF">ADN00_15405</name>
</gene>
<dbReference type="Pfam" id="PF02492">
    <property type="entry name" value="cobW"/>
    <property type="match status" value="1"/>
</dbReference>
<keyword evidence="7" id="KW-0342">GTP-binding</keyword>
<dbReference type="PATRIC" id="fig|1134406.4.peg.783"/>
<sequence>MDANDQVASVNQKMLDDHNIFAINIMAAPGSGKTSVILKTIEALRGKLRIGVIEGDTAPVTIDADKIMAAGMPAVQINTGGNCHLDAMMVKRGLEAMNLDEIDLLIIENVGNLICPAGFALGNHANVVVASIPEGDDKPYKYPNIYRGLDVLIINKTDLLPYINFNMDYFRQGVELLNPGLTTFEVSCQTGEGIQAWADWLLAKILNR</sequence>
<keyword evidence="10" id="KW-1185">Reference proteome</keyword>
<evidence type="ECO:0000256" key="3">
    <source>
        <dbReference type="ARBA" id="ARBA00022723"/>
    </source>
</evidence>
<dbReference type="SUPFAM" id="SSF52540">
    <property type="entry name" value="P-loop containing nucleoside triphosphate hydrolases"/>
    <property type="match status" value="1"/>
</dbReference>
<keyword evidence="6" id="KW-0862">Zinc</keyword>
<comment type="caution">
    <text evidence="9">The sequence shown here is derived from an EMBL/GenBank/DDBJ whole genome shotgun (WGS) entry which is preliminary data.</text>
</comment>
<dbReference type="InterPro" id="IPR027417">
    <property type="entry name" value="P-loop_NTPase"/>
</dbReference>
<evidence type="ECO:0000256" key="2">
    <source>
        <dbReference type="ARBA" id="ARBA00022596"/>
    </source>
</evidence>
<reference evidence="9 10" key="1">
    <citation type="submission" date="2015-07" db="EMBL/GenBank/DDBJ databases">
        <title>Genome sequence of Ornatilinea apprima DSM 23815.</title>
        <authorList>
            <person name="Hemp J."/>
            <person name="Ward L.M."/>
            <person name="Pace L.A."/>
            <person name="Fischer W.W."/>
        </authorList>
    </citation>
    <scope>NUCLEOTIDE SEQUENCE [LARGE SCALE GENOMIC DNA]</scope>
    <source>
        <strain evidence="9 10">P3M-1</strain>
    </source>
</reference>
<evidence type="ECO:0000256" key="4">
    <source>
        <dbReference type="ARBA" id="ARBA00022741"/>
    </source>
</evidence>
<evidence type="ECO:0000256" key="1">
    <source>
        <dbReference type="ARBA" id="ARBA00006211"/>
    </source>
</evidence>
<keyword evidence="4" id="KW-0547">Nucleotide-binding</keyword>
<proteinExistence type="inferred from homology"/>
<dbReference type="STRING" id="1134406.ADN00_15405"/>
<keyword evidence="3" id="KW-0479">Metal-binding</keyword>
<dbReference type="Proteomes" id="UP000050417">
    <property type="component" value="Unassembled WGS sequence"/>
</dbReference>
<dbReference type="PANTHER" id="PTHR30134">
    <property type="entry name" value="HYDROGENASE PROTEIN ASSEMBLY PROTEIN, NICKEL CHAPERONE"/>
    <property type="match status" value="1"/>
</dbReference>
<evidence type="ECO:0000313" key="10">
    <source>
        <dbReference type="Proteomes" id="UP000050417"/>
    </source>
</evidence>
<dbReference type="GO" id="GO:0003924">
    <property type="term" value="F:GTPase activity"/>
    <property type="evidence" value="ECO:0007669"/>
    <property type="project" value="InterPro"/>
</dbReference>
<evidence type="ECO:0000313" key="9">
    <source>
        <dbReference type="EMBL" id="KPL72295.1"/>
    </source>
</evidence>
<protein>
    <submittedName>
        <fullName evidence="9">Hydantoin utilization protein A</fullName>
    </submittedName>
</protein>
<dbReference type="GO" id="GO:0051604">
    <property type="term" value="P:protein maturation"/>
    <property type="evidence" value="ECO:0007669"/>
    <property type="project" value="InterPro"/>
</dbReference>
<comment type="similarity">
    <text evidence="1">Belongs to the SIMIBI class G3E GTPase family. HypB/HupM subfamily.</text>
</comment>
<dbReference type="GO" id="GO:0016151">
    <property type="term" value="F:nickel cation binding"/>
    <property type="evidence" value="ECO:0007669"/>
    <property type="project" value="InterPro"/>
</dbReference>
<dbReference type="GO" id="GO:0008270">
    <property type="term" value="F:zinc ion binding"/>
    <property type="evidence" value="ECO:0007669"/>
    <property type="project" value="TreeGrafter"/>
</dbReference>
<keyword evidence="5" id="KW-0378">Hydrolase</keyword>
<evidence type="ECO:0000259" key="8">
    <source>
        <dbReference type="Pfam" id="PF02492"/>
    </source>
</evidence>
<dbReference type="OrthoDB" id="9802035at2"/>
<dbReference type="AlphaFoldDB" id="A0A0P6XRL4"/>
<dbReference type="PANTHER" id="PTHR30134:SF2">
    <property type="entry name" value="HYDROGENASE MATURATION FACTOR HYPB"/>
    <property type="match status" value="1"/>
</dbReference>
<dbReference type="Gene3D" id="3.40.50.300">
    <property type="entry name" value="P-loop containing nucleotide triphosphate hydrolases"/>
    <property type="match status" value="1"/>
</dbReference>
<dbReference type="InterPro" id="IPR004392">
    <property type="entry name" value="Hyd_mat_HypB"/>
</dbReference>
<dbReference type="InterPro" id="IPR003495">
    <property type="entry name" value="CobW/HypB/UreG_nucleotide-bd"/>
</dbReference>
<accession>A0A0P6XRL4</accession>
<keyword evidence="2" id="KW-0533">Nickel</keyword>
<dbReference type="EMBL" id="LGCL01000039">
    <property type="protein sequence ID" value="KPL72295.1"/>
    <property type="molecule type" value="Genomic_DNA"/>
</dbReference>
<organism evidence="9 10">
    <name type="scientific">Ornatilinea apprima</name>
    <dbReference type="NCBI Taxonomy" id="1134406"/>
    <lineage>
        <taxon>Bacteria</taxon>
        <taxon>Bacillati</taxon>
        <taxon>Chloroflexota</taxon>
        <taxon>Anaerolineae</taxon>
        <taxon>Anaerolineales</taxon>
        <taxon>Anaerolineaceae</taxon>
        <taxon>Ornatilinea</taxon>
    </lineage>
</organism>
<evidence type="ECO:0000256" key="7">
    <source>
        <dbReference type="ARBA" id="ARBA00023134"/>
    </source>
</evidence>
<dbReference type="NCBIfam" id="TIGR00073">
    <property type="entry name" value="hypB"/>
    <property type="match status" value="1"/>
</dbReference>
<name>A0A0P6XRL4_9CHLR</name>
<evidence type="ECO:0000256" key="5">
    <source>
        <dbReference type="ARBA" id="ARBA00022801"/>
    </source>
</evidence>
<feature type="domain" description="CobW/HypB/UreG nucleotide-binding" evidence="8">
    <location>
        <begin position="23"/>
        <end position="180"/>
    </location>
</feature>